<dbReference type="PANTHER" id="PTHR23236">
    <property type="entry name" value="EUKARYOTIC TRANSLATION INITIATION FACTOR 4B/4H"/>
    <property type="match status" value="1"/>
</dbReference>
<dbReference type="Gene3D" id="3.30.70.330">
    <property type="match status" value="1"/>
</dbReference>
<feature type="region of interest" description="Disordered" evidence="3">
    <location>
        <begin position="1"/>
        <end position="45"/>
    </location>
</feature>
<accession>A0A565C7G7</accession>
<evidence type="ECO:0000256" key="1">
    <source>
        <dbReference type="ARBA" id="ARBA00022884"/>
    </source>
</evidence>
<dbReference type="Proteomes" id="UP000489600">
    <property type="component" value="Unassembled WGS sequence"/>
</dbReference>
<dbReference type="AlphaFoldDB" id="A0A565C7G7"/>
<dbReference type="InterPro" id="IPR012677">
    <property type="entry name" value="Nucleotide-bd_a/b_plait_sf"/>
</dbReference>
<proteinExistence type="predicted"/>
<feature type="compositionally biased region" description="Basic residues" evidence="3">
    <location>
        <begin position="26"/>
        <end position="36"/>
    </location>
</feature>
<sequence>MDSKREMKKRNESDIGAISTPSPLVTRKKGKKRKNRKESDGDEIPALNKKVDQIGNCLNELTGIVKKLNKNSEMSSKEKEIPKKVEYECLFENEDSDMGNGQTIFVRGFDCSFPIDDIKSTLTKHFSSCGEVWRVFLPYECKTGSPLGFGFVNMIRDAHKGLALNGTYLGGMRLQVTMAIDRTEYYGFTNFSGCERCGRALNKRRMKRFQENFGRRITPPPGAVFKTPKQNDEAK</sequence>
<organism evidence="5 6">
    <name type="scientific">Arabis nemorensis</name>
    <dbReference type="NCBI Taxonomy" id="586526"/>
    <lineage>
        <taxon>Eukaryota</taxon>
        <taxon>Viridiplantae</taxon>
        <taxon>Streptophyta</taxon>
        <taxon>Embryophyta</taxon>
        <taxon>Tracheophyta</taxon>
        <taxon>Spermatophyta</taxon>
        <taxon>Magnoliopsida</taxon>
        <taxon>eudicotyledons</taxon>
        <taxon>Gunneridae</taxon>
        <taxon>Pentapetalae</taxon>
        <taxon>rosids</taxon>
        <taxon>malvids</taxon>
        <taxon>Brassicales</taxon>
        <taxon>Brassicaceae</taxon>
        <taxon>Arabideae</taxon>
        <taxon>Arabis</taxon>
    </lineage>
</organism>
<dbReference type="GO" id="GO:0003723">
    <property type="term" value="F:RNA binding"/>
    <property type="evidence" value="ECO:0007669"/>
    <property type="project" value="UniProtKB-UniRule"/>
</dbReference>
<reference evidence="5" key="1">
    <citation type="submission" date="2019-07" db="EMBL/GenBank/DDBJ databases">
        <authorList>
            <person name="Dittberner H."/>
        </authorList>
    </citation>
    <scope>NUCLEOTIDE SEQUENCE [LARGE SCALE GENOMIC DNA]</scope>
</reference>
<evidence type="ECO:0000256" key="3">
    <source>
        <dbReference type="SAM" id="MobiDB-lite"/>
    </source>
</evidence>
<dbReference type="InterPro" id="IPR035979">
    <property type="entry name" value="RBD_domain_sf"/>
</dbReference>
<evidence type="ECO:0000259" key="4">
    <source>
        <dbReference type="PROSITE" id="PS50102"/>
    </source>
</evidence>
<gene>
    <name evidence="5" type="ORF">ANE_LOCUS20024</name>
</gene>
<dbReference type="PROSITE" id="PS50102">
    <property type="entry name" value="RRM"/>
    <property type="match status" value="1"/>
</dbReference>
<feature type="compositionally biased region" description="Basic and acidic residues" evidence="3">
    <location>
        <begin position="1"/>
        <end position="13"/>
    </location>
</feature>
<feature type="domain" description="RRM" evidence="4">
    <location>
        <begin position="102"/>
        <end position="181"/>
    </location>
</feature>
<dbReference type="EMBL" id="CABITT030000007">
    <property type="protein sequence ID" value="VVB09580.1"/>
    <property type="molecule type" value="Genomic_DNA"/>
</dbReference>
<protein>
    <recommendedName>
        <fullName evidence="4">RRM domain-containing protein</fullName>
    </recommendedName>
</protein>
<keyword evidence="1 2" id="KW-0694">RNA-binding</keyword>
<dbReference type="InterPro" id="IPR000504">
    <property type="entry name" value="RRM_dom"/>
</dbReference>
<evidence type="ECO:0000256" key="2">
    <source>
        <dbReference type="PROSITE-ProRule" id="PRU00176"/>
    </source>
</evidence>
<dbReference type="PANTHER" id="PTHR23236:SF109">
    <property type="entry name" value="RNA-BINDING (RRM_RBD_RNP MOTIFS) FAMILY PROTEIN"/>
    <property type="match status" value="1"/>
</dbReference>
<dbReference type="Pfam" id="PF00076">
    <property type="entry name" value="RRM_1"/>
    <property type="match status" value="1"/>
</dbReference>
<evidence type="ECO:0000313" key="5">
    <source>
        <dbReference type="EMBL" id="VVB09580.1"/>
    </source>
</evidence>
<dbReference type="OrthoDB" id="1046468at2759"/>
<comment type="caution">
    <text evidence="5">The sequence shown here is derived from an EMBL/GenBank/DDBJ whole genome shotgun (WGS) entry which is preliminary data.</text>
</comment>
<dbReference type="SMART" id="SM00360">
    <property type="entry name" value="RRM"/>
    <property type="match status" value="1"/>
</dbReference>
<evidence type="ECO:0000313" key="6">
    <source>
        <dbReference type="Proteomes" id="UP000489600"/>
    </source>
</evidence>
<dbReference type="GO" id="GO:0005730">
    <property type="term" value="C:nucleolus"/>
    <property type="evidence" value="ECO:0007669"/>
    <property type="project" value="TreeGrafter"/>
</dbReference>
<dbReference type="SUPFAM" id="SSF54928">
    <property type="entry name" value="RNA-binding domain, RBD"/>
    <property type="match status" value="1"/>
</dbReference>
<keyword evidence="6" id="KW-1185">Reference proteome</keyword>
<name>A0A565C7G7_9BRAS</name>